<dbReference type="SMART" id="SM00028">
    <property type="entry name" value="TPR"/>
    <property type="match status" value="5"/>
</dbReference>
<dbReference type="Gene3D" id="1.25.40.10">
    <property type="entry name" value="Tetratricopeptide repeat domain"/>
    <property type="match status" value="2"/>
</dbReference>
<evidence type="ECO:0000256" key="2">
    <source>
        <dbReference type="SAM" id="Phobius"/>
    </source>
</evidence>
<feature type="repeat" description="TPR" evidence="1">
    <location>
        <begin position="86"/>
        <end position="119"/>
    </location>
</feature>
<dbReference type="Pfam" id="PF13181">
    <property type="entry name" value="TPR_8"/>
    <property type="match status" value="3"/>
</dbReference>
<dbReference type="Proteomes" id="UP000683246">
    <property type="component" value="Chromosome"/>
</dbReference>
<dbReference type="RefSeq" id="WP_212697008.1">
    <property type="nucleotide sequence ID" value="NZ_CP058649.1"/>
</dbReference>
<reference evidence="3" key="1">
    <citation type="submission" date="2020-07" db="EMBL/GenBank/DDBJ databases">
        <title>Vallitalea pronyensis genome.</title>
        <authorList>
            <person name="Postec A."/>
        </authorList>
    </citation>
    <scope>NUCLEOTIDE SEQUENCE</scope>
    <source>
        <strain evidence="3">FatNI3</strain>
    </source>
</reference>
<gene>
    <name evidence="3" type="ORF">HZI73_04180</name>
</gene>
<dbReference type="PANTHER" id="PTHR12558:SF13">
    <property type="entry name" value="CELL DIVISION CYCLE PROTEIN 27 HOMOLOG"/>
    <property type="match status" value="1"/>
</dbReference>
<keyword evidence="2" id="KW-1133">Transmembrane helix</keyword>
<dbReference type="InterPro" id="IPR011990">
    <property type="entry name" value="TPR-like_helical_dom_sf"/>
</dbReference>
<dbReference type="Pfam" id="PF13424">
    <property type="entry name" value="TPR_12"/>
    <property type="match status" value="1"/>
</dbReference>
<keyword evidence="2" id="KW-0812">Transmembrane</keyword>
<evidence type="ECO:0000313" key="3">
    <source>
        <dbReference type="EMBL" id="QUI21538.1"/>
    </source>
</evidence>
<protein>
    <submittedName>
        <fullName evidence="3">Tetratricopeptide repeat protein</fullName>
    </submittedName>
</protein>
<dbReference type="PANTHER" id="PTHR12558">
    <property type="entry name" value="CELL DIVISION CYCLE 16,23,27"/>
    <property type="match status" value="1"/>
</dbReference>
<feature type="repeat" description="TPR" evidence="1">
    <location>
        <begin position="226"/>
        <end position="259"/>
    </location>
</feature>
<keyword evidence="2" id="KW-0472">Membrane</keyword>
<dbReference type="KEGG" id="vpy:HZI73_04180"/>
<evidence type="ECO:0000256" key="1">
    <source>
        <dbReference type="PROSITE-ProRule" id="PRU00339"/>
    </source>
</evidence>
<keyword evidence="1" id="KW-0802">TPR repeat</keyword>
<accession>A0A8J8SFS6</accession>
<dbReference type="PROSITE" id="PS50293">
    <property type="entry name" value="TPR_REGION"/>
    <property type="match status" value="1"/>
</dbReference>
<proteinExistence type="predicted"/>
<dbReference type="InterPro" id="IPR019734">
    <property type="entry name" value="TPR_rpt"/>
</dbReference>
<keyword evidence="4" id="KW-1185">Reference proteome</keyword>
<name>A0A8J8SFS6_9FIRM</name>
<feature type="transmembrane region" description="Helical" evidence="2">
    <location>
        <begin position="12"/>
        <end position="29"/>
    </location>
</feature>
<dbReference type="AlphaFoldDB" id="A0A8J8SFS6"/>
<sequence>MKFLGKKWKFVAMAYFIVAYIVIMVIMNQPVSSLLLSYAGFILLTNILFLGSSIGVIGLMLQFIVKKDDAAAPFYRIGYQLGSNHINVLTSYGLILLKENQIEKALEVFNKTIDLKPYFLIDKIVKCNIAICYWKLGNVDEAIRVYEKVFEDYALPVDEEEADTDGENALVEVEEDSEKPEYEITTNTYIYAQDYTTLGFLYLLKDNVEKAIMNSKKALILNGKYAPALDNLGQIYYRLEDYSASFDYLKQALEINPKMADSNFYMGLVMEKKGDMEEAKKYYELAASCRVNALNTVTSEEIDRKVKQFRIGM</sequence>
<organism evidence="3 4">
    <name type="scientific">Vallitalea pronyensis</name>
    <dbReference type="NCBI Taxonomy" id="1348613"/>
    <lineage>
        <taxon>Bacteria</taxon>
        <taxon>Bacillati</taxon>
        <taxon>Bacillota</taxon>
        <taxon>Clostridia</taxon>
        <taxon>Lachnospirales</taxon>
        <taxon>Vallitaleaceae</taxon>
        <taxon>Vallitalea</taxon>
    </lineage>
</organism>
<dbReference type="SUPFAM" id="SSF48452">
    <property type="entry name" value="TPR-like"/>
    <property type="match status" value="1"/>
</dbReference>
<dbReference type="EMBL" id="CP058649">
    <property type="protein sequence ID" value="QUI21538.1"/>
    <property type="molecule type" value="Genomic_DNA"/>
</dbReference>
<dbReference type="PROSITE" id="PS50005">
    <property type="entry name" value="TPR"/>
    <property type="match status" value="2"/>
</dbReference>
<evidence type="ECO:0000313" key="4">
    <source>
        <dbReference type="Proteomes" id="UP000683246"/>
    </source>
</evidence>
<feature type="transmembrane region" description="Helical" evidence="2">
    <location>
        <begin position="35"/>
        <end position="61"/>
    </location>
</feature>